<dbReference type="InParanoid" id="A0A2P5HMC0"/>
<evidence type="ECO:0000256" key="3">
    <source>
        <dbReference type="ARBA" id="ARBA00022989"/>
    </source>
</evidence>
<evidence type="ECO:0000313" key="7">
    <source>
        <dbReference type="Proteomes" id="UP000094444"/>
    </source>
</evidence>
<evidence type="ECO:0000256" key="1">
    <source>
        <dbReference type="ARBA" id="ARBA00004141"/>
    </source>
</evidence>
<name>A0A2P5HMC0_DIAHE</name>
<feature type="transmembrane region" description="Helical" evidence="5">
    <location>
        <begin position="219"/>
        <end position="236"/>
    </location>
</feature>
<keyword evidence="2 5" id="KW-0812">Transmembrane</keyword>
<organism evidence="6 7">
    <name type="scientific">Diaporthe helianthi</name>
    <dbReference type="NCBI Taxonomy" id="158607"/>
    <lineage>
        <taxon>Eukaryota</taxon>
        <taxon>Fungi</taxon>
        <taxon>Dikarya</taxon>
        <taxon>Ascomycota</taxon>
        <taxon>Pezizomycotina</taxon>
        <taxon>Sordariomycetes</taxon>
        <taxon>Sordariomycetidae</taxon>
        <taxon>Diaporthales</taxon>
        <taxon>Diaporthaceae</taxon>
        <taxon>Diaporthe</taxon>
    </lineage>
</organism>
<feature type="transmembrane region" description="Helical" evidence="5">
    <location>
        <begin position="53"/>
        <end position="73"/>
    </location>
</feature>
<dbReference type="PANTHER" id="PTHR31465:SF1">
    <property type="entry name" value="PROTEIN RTA1-RELATED"/>
    <property type="match status" value="1"/>
</dbReference>
<accession>A0A2P5HMC0</accession>
<dbReference type="InterPro" id="IPR007568">
    <property type="entry name" value="RTA1"/>
</dbReference>
<feature type="transmembrane region" description="Helical" evidence="5">
    <location>
        <begin position="20"/>
        <end position="41"/>
    </location>
</feature>
<dbReference type="Proteomes" id="UP000094444">
    <property type="component" value="Unassembled WGS sequence"/>
</dbReference>
<proteinExistence type="predicted"/>
<feature type="transmembrane region" description="Helical" evidence="5">
    <location>
        <begin position="256"/>
        <end position="275"/>
    </location>
</feature>
<evidence type="ECO:0000256" key="2">
    <source>
        <dbReference type="ARBA" id="ARBA00022692"/>
    </source>
</evidence>
<evidence type="ECO:0000313" key="6">
    <source>
        <dbReference type="EMBL" id="POS71399.1"/>
    </source>
</evidence>
<comment type="subcellular location">
    <subcellularLocation>
        <location evidence="1">Membrane</location>
        <topology evidence="1">Multi-pass membrane protein</topology>
    </subcellularLocation>
</comment>
<evidence type="ECO:0008006" key="8">
    <source>
        <dbReference type="Google" id="ProtNLM"/>
    </source>
</evidence>
<keyword evidence="3 5" id="KW-1133">Transmembrane helix</keyword>
<evidence type="ECO:0000256" key="5">
    <source>
        <dbReference type="SAM" id="Phobius"/>
    </source>
</evidence>
<dbReference type="GO" id="GO:0016020">
    <property type="term" value="C:membrane"/>
    <property type="evidence" value="ECO:0007669"/>
    <property type="project" value="UniProtKB-SubCell"/>
</dbReference>
<feature type="transmembrane region" description="Helical" evidence="5">
    <location>
        <begin position="162"/>
        <end position="184"/>
    </location>
</feature>
<feature type="transmembrane region" description="Helical" evidence="5">
    <location>
        <begin position="85"/>
        <end position="107"/>
    </location>
</feature>
<feature type="transmembrane region" description="Helical" evidence="5">
    <location>
        <begin position="128"/>
        <end position="150"/>
    </location>
</feature>
<dbReference type="EMBL" id="MAVT02001280">
    <property type="protein sequence ID" value="POS71399.1"/>
    <property type="molecule type" value="Genomic_DNA"/>
</dbReference>
<sequence length="308" mass="34147">MAGEAKNGILPYKGGTYYLWHYVPSLPGAAIFIVLFAIATLAHSYRMFRFRQWFYIPFILGCIFEAIGYVGFAMAHSKTDQLGPFIIQSIFILVAPALFAATVYMVLGRLIVRVPSGPSCSLIRPSRLTKTFVVGDVLSFLLQSSGGGMMAKEGNQDLGEKIILVGLFVQIIMFGLFIIVAIAFHVRYARMLAVSGAYGSGGSRNSTTTTTNEIPWLKVLYMLYAVSLLIMVRSIFRVAEYVMGQDGYPLNNQWALFVFDSVLMFLVTALFFFMFHPNDLAASPRDGDYDEVGTSISVNVPLRRKSPV</sequence>
<reference evidence="6" key="1">
    <citation type="submission" date="2017-09" db="EMBL/GenBank/DDBJ databases">
        <title>Polyketide synthases of a Diaporthe helianthi virulent isolate.</title>
        <authorList>
            <person name="Baroncelli R."/>
        </authorList>
    </citation>
    <scope>NUCLEOTIDE SEQUENCE [LARGE SCALE GENOMIC DNA]</scope>
    <source>
        <strain evidence="6">7/96</strain>
    </source>
</reference>
<dbReference type="FunCoup" id="A0A2P5HMC0">
    <property type="interactions" value="19"/>
</dbReference>
<keyword evidence="4 5" id="KW-0472">Membrane</keyword>
<dbReference type="AlphaFoldDB" id="A0A2P5HMC0"/>
<dbReference type="PANTHER" id="PTHR31465">
    <property type="entry name" value="PROTEIN RTA1-RELATED"/>
    <property type="match status" value="1"/>
</dbReference>
<evidence type="ECO:0000256" key="4">
    <source>
        <dbReference type="ARBA" id="ARBA00023136"/>
    </source>
</evidence>
<dbReference type="OrthoDB" id="3358017at2759"/>
<protein>
    <recommendedName>
        <fullName evidence="8">RTA1 like protein</fullName>
    </recommendedName>
</protein>
<dbReference type="STRING" id="158607.A0A2P5HMC0"/>
<comment type="caution">
    <text evidence="6">The sequence shown here is derived from an EMBL/GenBank/DDBJ whole genome shotgun (WGS) entry which is preliminary data.</text>
</comment>
<keyword evidence="7" id="KW-1185">Reference proteome</keyword>
<dbReference type="Pfam" id="PF04479">
    <property type="entry name" value="RTA1"/>
    <property type="match status" value="1"/>
</dbReference>
<gene>
    <name evidence="6" type="ORF">DHEL01_v210208</name>
</gene>